<dbReference type="Gramene" id="mRNA:HanXRQr2_Chr04g0140781">
    <property type="protein sequence ID" value="mRNA:HanXRQr2_Chr04g0140781"/>
    <property type="gene ID" value="HanXRQr2_Chr04g0140781"/>
</dbReference>
<dbReference type="STRING" id="4232.A0A251UUL7"/>
<organism evidence="3 4">
    <name type="scientific">Helianthus annuus</name>
    <name type="common">Common sunflower</name>
    <dbReference type="NCBI Taxonomy" id="4232"/>
    <lineage>
        <taxon>Eukaryota</taxon>
        <taxon>Viridiplantae</taxon>
        <taxon>Streptophyta</taxon>
        <taxon>Embryophyta</taxon>
        <taxon>Tracheophyta</taxon>
        <taxon>Spermatophyta</taxon>
        <taxon>Magnoliopsida</taxon>
        <taxon>eudicotyledons</taxon>
        <taxon>Gunneridae</taxon>
        <taxon>Pentapetalae</taxon>
        <taxon>asterids</taxon>
        <taxon>campanulids</taxon>
        <taxon>Asterales</taxon>
        <taxon>Asteraceae</taxon>
        <taxon>Asteroideae</taxon>
        <taxon>Heliantheae alliance</taxon>
        <taxon>Heliantheae</taxon>
        <taxon>Helianthus</taxon>
    </lineage>
</organism>
<reference evidence="2" key="3">
    <citation type="submission" date="2020-06" db="EMBL/GenBank/DDBJ databases">
        <title>Helianthus annuus Genome sequencing and assembly Release 2.</title>
        <authorList>
            <person name="Gouzy J."/>
            <person name="Langlade N."/>
            <person name="Munos S."/>
        </authorList>
    </citation>
    <scope>NUCLEOTIDE SEQUENCE</scope>
    <source>
        <tissue evidence="2">Leaves</tissue>
    </source>
</reference>
<dbReference type="OrthoDB" id="1885884at2759"/>
<keyword evidence="4" id="KW-1185">Reference proteome</keyword>
<dbReference type="PANTHER" id="PTHR33827:SF2">
    <property type="entry name" value="PROTEIN SAWADEE HOMEODOMAIN HOMOLOG 1"/>
    <property type="match status" value="1"/>
</dbReference>
<proteinExistence type="predicted"/>
<accession>A0A251UUL7</accession>
<protein>
    <submittedName>
        <fullName evidence="2">SAWADEE domain-containing protein</fullName>
    </submittedName>
</protein>
<dbReference type="PANTHER" id="PTHR33827">
    <property type="entry name" value="PROTEIN SAWADEE HOMEODOMAIN HOMOLOG 2"/>
    <property type="match status" value="1"/>
</dbReference>
<dbReference type="Gene3D" id="2.30.30.140">
    <property type="match status" value="1"/>
</dbReference>
<evidence type="ECO:0000313" key="2">
    <source>
        <dbReference type="EMBL" id="KAF5808032.1"/>
    </source>
</evidence>
<dbReference type="OMA" id="DPTECTC"/>
<name>A0A251UUL7_HELAN</name>
<dbReference type="Gene3D" id="2.40.50.40">
    <property type="match status" value="1"/>
</dbReference>
<dbReference type="AlphaFoldDB" id="A0A251UUL7"/>
<feature type="domain" description="SAWADEE" evidence="1">
    <location>
        <begin position="134"/>
        <end position="261"/>
    </location>
</feature>
<reference evidence="3" key="2">
    <citation type="submission" date="2017-02" db="EMBL/GenBank/DDBJ databases">
        <title>Sunflower complete genome.</title>
        <authorList>
            <person name="Langlade N."/>
            <person name="Munos S."/>
        </authorList>
    </citation>
    <scope>NUCLEOTIDE SEQUENCE [LARGE SCALE GENOMIC DNA]</scope>
    <source>
        <tissue evidence="3">Leaves</tissue>
    </source>
</reference>
<evidence type="ECO:0000313" key="4">
    <source>
        <dbReference type="Proteomes" id="UP000215914"/>
    </source>
</evidence>
<dbReference type="GO" id="GO:0003682">
    <property type="term" value="F:chromatin binding"/>
    <property type="evidence" value="ECO:0007669"/>
    <property type="project" value="InterPro"/>
</dbReference>
<gene>
    <name evidence="3" type="ORF">HannXRQ_Chr04g0095891</name>
    <name evidence="2" type="ORF">HanXRQr2_Chr04g0140781</name>
</gene>
<dbReference type="EMBL" id="CM007893">
    <property type="protein sequence ID" value="OTG27057.1"/>
    <property type="molecule type" value="Genomic_DNA"/>
</dbReference>
<evidence type="ECO:0000259" key="1">
    <source>
        <dbReference type="Pfam" id="PF16719"/>
    </source>
</evidence>
<dbReference type="InParanoid" id="A0A251UUL7"/>
<dbReference type="FunCoup" id="A0A251UUL7">
    <property type="interactions" value="1145"/>
</dbReference>
<evidence type="ECO:0000313" key="3">
    <source>
        <dbReference type="EMBL" id="OTG27057.1"/>
    </source>
</evidence>
<dbReference type="InterPro" id="IPR032001">
    <property type="entry name" value="SAWADEE_dom"/>
</dbReference>
<sequence>MAIEAMEIAETEHSSEFTLAEVLEMERLYRKQGKEVKQQEFCEELAAKFSGSAIRNGKSIITWDQVHTWFLDRQLFSAVKNKSSAVDSNVVKNKLAIINSSPTALKNFVALSKARAAAEIPKKPKAQRVEETADLMFEALSAKDLAWFDVASFLTFRVMYTGELEVKVRFSGFSHDQDEWVNVRSAIRERSIPLEASECHKVKVGDLLLCYRANEDHALYSDAHVVRVERQLHDKDDCTCIFVVRFEYDNAEVELNCSEVCCRPSSSL</sequence>
<dbReference type="Proteomes" id="UP000215914">
    <property type="component" value="Chromosome 4"/>
</dbReference>
<dbReference type="EMBL" id="MNCJ02000319">
    <property type="protein sequence ID" value="KAF5808032.1"/>
    <property type="molecule type" value="Genomic_DNA"/>
</dbReference>
<dbReference type="InterPro" id="IPR039276">
    <property type="entry name" value="SHH1/2"/>
</dbReference>
<reference evidence="2 4" key="1">
    <citation type="journal article" date="2017" name="Nature">
        <title>The sunflower genome provides insights into oil metabolism, flowering and Asterid evolution.</title>
        <authorList>
            <person name="Badouin H."/>
            <person name="Gouzy J."/>
            <person name="Grassa C.J."/>
            <person name="Murat F."/>
            <person name="Staton S.E."/>
            <person name="Cottret L."/>
            <person name="Lelandais-Briere C."/>
            <person name="Owens G.L."/>
            <person name="Carrere S."/>
            <person name="Mayjonade B."/>
            <person name="Legrand L."/>
            <person name="Gill N."/>
            <person name="Kane N.C."/>
            <person name="Bowers J.E."/>
            <person name="Hubner S."/>
            <person name="Bellec A."/>
            <person name="Berard A."/>
            <person name="Berges H."/>
            <person name="Blanchet N."/>
            <person name="Boniface M.C."/>
            <person name="Brunel D."/>
            <person name="Catrice O."/>
            <person name="Chaidir N."/>
            <person name="Claudel C."/>
            <person name="Donnadieu C."/>
            <person name="Faraut T."/>
            <person name="Fievet G."/>
            <person name="Helmstetter N."/>
            <person name="King M."/>
            <person name="Knapp S.J."/>
            <person name="Lai Z."/>
            <person name="Le Paslier M.C."/>
            <person name="Lippi Y."/>
            <person name="Lorenzon L."/>
            <person name="Mandel J.R."/>
            <person name="Marage G."/>
            <person name="Marchand G."/>
            <person name="Marquand E."/>
            <person name="Bret-Mestries E."/>
            <person name="Morien E."/>
            <person name="Nambeesan S."/>
            <person name="Nguyen T."/>
            <person name="Pegot-Espagnet P."/>
            <person name="Pouilly N."/>
            <person name="Raftis F."/>
            <person name="Sallet E."/>
            <person name="Schiex T."/>
            <person name="Thomas J."/>
            <person name="Vandecasteele C."/>
            <person name="Vares D."/>
            <person name="Vear F."/>
            <person name="Vautrin S."/>
            <person name="Crespi M."/>
            <person name="Mangin B."/>
            <person name="Burke J.M."/>
            <person name="Salse J."/>
            <person name="Munos S."/>
            <person name="Vincourt P."/>
            <person name="Rieseberg L.H."/>
            <person name="Langlade N.B."/>
        </authorList>
    </citation>
    <scope>NUCLEOTIDE SEQUENCE [LARGE SCALE GENOMIC DNA]</scope>
    <source>
        <strain evidence="4">cv. SF193</strain>
        <tissue evidence="2">Leaves</tissue>
    </source>
</reference>
<dbReference type="Pfam" id="PF16719">
    <property type="entry name" value="SAWADEE"/>
    <property type="match status" value="1"/>
</dbReference>